<dbReference type="PROSITE" id="PS51257">
    <property type="entry name" value="PROKAR_LIPOPROTEIN"/>
    <property type="match status" value="1"/>
</dbReference>
<organism evidence="2 3">
    <name type="scientific">Paraburkholderia haematera</name>
    <dbReference type="NCBI Taxonomy" id="2793077"/>
    <lineage>
        <taxon>Bacteria</taxon>
        <taxon>Pseudomonadati</taxon>
        <taxon>Pseudomonadota</taxon>
        <taxon>Betaproteobacteria</taxon>
        <taxon>Burkholderiales</taxon>
        <taxon>Burkholderiaceae</taxon>
        <taxon>Paraburkholderia</taxon>
    </lineage>
</organism>
<protein>
    <recommendedName>
        <fullName evidence="4">DUF3443 domain-containing protein</fullName>
    </recommendedName>
</protein>
<evidence type="ECO:0000313" key="3">
    <source>
        <dbReference type="Proteomes" id="UP000672526"/>
    </source>
</evidence>
<dbReference type="Proteomes" id="UP000672526">
    <property type="component" value="Unassembled WGS sequence"/>
</dbReference>
<evidence type="ECO:0000313" key="2">
    <source>
        <dbReference type="EMBL" id="CAE6697381.1"/>
    </source>
</evidence>
<accession>A0ABN7KK12</accession>
<feature type="region of interest" description="Disordered" evidence="1">
    <location>
        <begin position="54"/>
        <end position="82"/>
    </location>
</feature>
<reference evidence="2 3" key="1">
    <citation type="submission" date="2021-02" db="EMBL/GenBank/DDBJ databases">
        <authorList>
            <person name="Vanwijnsberghe S."/>
        </authorList>
    </citation>
    <scope>NUCLEOTIDE SEQUENCE [LARGE SCALE GENOMIC DNA]</scope>
    <source>
        <strain evidence="2 3">LMG 31837</strain>
    </source>
</reference>
<dbReference type="EMBL" id="CAJNBK010000001">
    <property type="protein sequence ID" value="CAE6697381.1"/>
    <property type="molecule type" value="Genomic_DNA"/>
</dbReference>
<sequence>MRHTDFAEYNKMKTINKTLWVALVALGLTLSACGGGSDGNGSANKGSIAWSAEPDWIKKPDGSGSSGNSGNTPNNGSNTVSIRVDNSMGGINMLSATITVCVPGTQGASQCTTVDRMLVDTGSVGVRIMASALPTLASQLLTQVGAVDDASGVAPIAECMPFGSGTTWGSVKRADVKIGSRTASNIPIQLIGDGAYTVPSDCVAHGGPDLSTVQKLGANGILGIGYGTYDSKDALTTALPGNYYYCTGANACFNTRMLMNKEVMNPVAAFPSDNNGTIVRLPKLPAGGEASVTGELVFGIGTQSNNALPSNVNVLAIDEYGEFTTQYQGQVFKSSAIDSGTNGFAFQDDSIPTTSGWYSPSAALNLAATMEATNGKGTPVNTTFTIDNAVRVSANGYAAYDNVGWYLTRSKLFMWGLPFFYGRSVYTTVGNGMIGKQSGPFVAF</sequence>
<evidence type="ECO:0000256" key="1">
    <source>
        <dbReference type="SAM" id="MobiDB-lite"/>
    </source>
</evidence>
<feature type="compositionally biased region" description="Low complexity" evidence="1">
    <location>
        <begin position="62"/>
        <end position="79"/>
    </location>
</feature>
<dbReference type="Pfam" id="PF11925">
    <property type="entry name" value="DUF3443"/>
    <property type="match status" value="1"/>
</dbReference>
<gene>
    <name evidence="2" type="ORF">R69888_00538</name>
</gene>
<evidence type="ECO:0008006" key="4">
    <source>
        <dbReference type="Google" id="ProtNLM"/>
    </source>
</evidence>
<name>A0ABN7KK12_9BURK</name>
<comment type="caution">
    <text evidence="2">The sequence shown here is derived from an EMBL/GenBank/DDBJ whole genome shotgun (WGS) entry which is preliminary data.</text>
</comment>
<dbReference type="InterPro" id="IPR021847">
    <property type="entry name" value="DUF3443"/>
</dbReference>
<keyword evidence="3" id="KW-1185">Reference proteome</keyword>
<proteinExistence type="predicted"/>